<dbReference type="Proteomes" id="UP000332933">
    <property type="component" value="Unassembled WGS sequence"/>
</dbReference>
<sequence length="169" mass="19052">MEGHRHGIGLECLYLAAAIVKGSEVFVEVDKFDVVSQFFGDWCDFFTQYNVVKQWMEKPAGKRHKCASSNGLDPTALVDVQRLVDHTYRKVHLQRKLVGTADVNLSVDEVRRQLRRALLAGYFVNLAILHDVNHLEAGYSLLCGIASDESDKSMKTPQGPSLLPKFMMR</sequence>
<reference evidence="1" key="2">
    <citation type="submission" date="2019-06" db="EMBL/GenBank/DDBJ databases">
        <title>Genomics analysis of Aphanomyces spp. identifies a new class of oomycete effector associated with host adaptation.</title>
        <authorList>
            <person name="Gaulin E."/>
        </authorList>
    </citation>
    <scope>NUCLEOTIDE SEQUENCE</scope>
    <source>
        <strain evidence="1">CBS 578.67</strain>
    </source>
</reference>
<reference evidence="2 3" key="1">
    <citation type="submission" date="2019-03" db="EMBL/GenBank/DDBJ databases">
        <authorList>
            <person name="Gaulin E."/>
            <person name="Dumas B."/>
        </authorList>
    </citation>
    <scope>NUCLEOTIDE SEQUENCE [LARGE SCALE GENOMIC DNA]</scope>
    <source>
        <strain evidence="2">CBS 568.67</strain>
    </source>
</reference>
<organism evidence="2 3">
    <name type="scientific">Aphanomyces stellatus</name>
    <dbReference type="NCBI Taxonomy" id="120398"/>
    <lineage>
        <taxon>Eukaryota</taxon>
        <taxon>Sar</taxon>
        <taxon>Stramenopiles</taxon>
        <taxon>Oomycota</taxon>
        <taxon>Saprolegniomycetes</taxon>
        <taxon>Saprolegniales</taxon>
        <taxon>Verrucalvaceae</taxon>
        <taxon>Aphanomyces</taxon>
    </lineage>
</organism>
<dbReference type="EMBL" id="VJMH01005314">
    <property type="protein sequence ID" value="KAF0697490.1"/>
    <property type="molecule type" value="Genomic_DNA"/>
</dbReference>
<name>A0A485KUC7_9STRA</name>
<protein>
    <submittedName>
        <fullName evidence="2">Aste57867_11800 protein</fullName>
    </submittedName>
</protein>
<gene>
    <name evidence="2" type="primary">Aste57867_11800</name>
    <name evidence="1" type="ORF">As57867_011755</name>
    <name evidence="2" type="ORF">ASTE57867_11800</name>
</gene>
<evidence type="ECO:0000313" key="2">
    <source>
        <dbReference type="EMBL" id="VFT88655.1"/>
    </source>
</evidence>
<evidence type="ECO:0000313" key="1">
    <source>
        <dbReference type="EMBL" id="KAF0697490.1"/>
    </source>
</evidence>
<proteinExistence type="predicted"/>
<dbReference type="EMBL" id="CAADRA010005335">
    <property type="protein sequence ID" value="VFT88655.1"/>
    <property type="molecule type" value="Genomic_DNA"/>
</dbReference>
<accession>A0A485KUC7</accession>
<keyword evidence="3" id="KW-1185">Reference proteome</keyword>
<dbReference type="AlphaFoldDB" id="A0A485KUC7"/>
<evidence type="ECO:0000313" key="3">
    <source>
        <dbReference type="Proteomes" id="UP000332933"/>
    </source>
</evidence>